<evidence type="ECO:0000256" key="3">
    <source>
        <dbReference type="ARBA" id="ARBA00022691"/>
    </source>
</evidence>
<dbReference type="InterPro" id="IPR019734">
    <property type="entry name" value="TPR_rpt"/>
</dbReference>
<dbReference type="SUPFAM" id="SSF53335">
    <property type="entry name" value="S-adenosyl-L-methionine-dependent methyltransferases"/>
    <property type="match status" value="2"/>
</dbReference>
<keyword evidence="4" id="KW-0802">TPR repeat</keyword>
<dbReference type="Gene3D" id="1.25.40.10">
    <property type="entry name" value="Tetratricopeptide repeat domain"/>
    <property type="match status" value="1"/>
</dbReference>
<dbReference type="CDD" id="cd02440">
    <property type="entry name" value="AdoMet_MTases"/>
    <property type="match status" value="1"/>
</dbReference>
<dbReference type="AlphaFoldDB" id="A0AAN9VK12"/>
<evidence type="ECO:0000256" key="5">
    <source>
        <dbReference type="PROSITE-ProRule" id="PRU01015"/>
    </source>
</evidence>
<sequence length="813" mass="91991">MSLSTEVEELLHTPLTFLAEDELQEAFTIVTTLLEVFPEEKNRFKSTLEGILATWGRLLERSGQFDKLFACYHKALIVFCDHEGILSNLGAHLLRAGYMEKASEYFHESLKVNSNYLPAQRNLETVRSYMVERWHFRMLNDNIRNNGFREAIIKKIKKGFDCVLDIGTGTGILSLFAIEAGAQNVYACDSNETMINISRQVFERNNAIDKVKIIHKLSNDIKIPDNIPERVSLVVTETMDIGLLGENILQTLIHAWDSLLLPCSDEAKMCLSDVKTGCVIPHSADVWVAVVECPYIGLKHRVLHYADQEMAENLPHPEQKYDFDCHDFIKLNLFTSDGCDYDSMELGSLPQGYRFLTEPCKVMEVNFNDRNGMEQLLKGESGKNEIKFICNVEGQADAVVLWFDLKLDEDIELTSSPMDAINRAKCWDQAIFPLQIPICVKELQSLSMNVNCGGGRISVKLDSFNETNDKSETSCSDSNSTLLHEEVDHSIHVKTNSVPDSIKPIKNYPVSKEIISFLNDKYWINSLNEMFHLFLQSDIARNCTDILDISPFPLFGLAFLRNRQQLYGICPVTLTCVANEEQDVTAIMSTAEANNISRDNLHIVHGEIDDILSPSPKFDLILSTPIETTGKLHEKNITYLPFFNLIKKPSGVVVPIEIKICSQLIYSQWLSEVSFVQSNDRVCGYDVAPLINEYKISEHLDFTLSTLKSDIYSEVMETPAVTTEELMSNLVEPWTCELIVTIKRDGVINALPYWFKIKLFHGMSEVTTYSPTSFANQATILFEPHIEVKTGDTMRVAFTCHQGLMNAVITKVD</sequence>
<dbReference type="Gene3D" id="3.40.50.150">
    <property type="entry name" value="Vaccinia Virus protein VP39"/>
    <property type="match status" value="1"/>
</dbReference>
<dbReference type="Gene3D" id="2.70.160.11">
    <property type="entry name" value="Hnrnp arginine n-methyltransferase1"/>
    <property type="match status" value="2"/>
</dbReference>
<dbReference type="Pfam" id="PF22528">
    <property type="entry name" value="PRMT_C"/>
    <property type="match status" value="1"/>
</dbReference>
<comment type="caution">
    <text evidence="7">The sequence shown here is derived from an EMBL/GenBank/DDBJ whole genome shotgun (WGS) entry which is preliminary data.</text>
</comment>
<dbReference type="Pfam" id="PF06325">
    <property type="entry name" value="PrmA"/>
    <property type="match status" value="1"/>
</dbReference>
<dbReference type="Proteomes" id="UP001378592">
    <property type="component" value="Unassembled WGS sequence"/>
</dbReference>
<evidence type="ECO:0000256" key="4">
    <source>
        <dbReference type="PROSITE-ProRule" id="PRU00339"/>
    </source>
</evidence>
<protein>
    <recommendedName>
        <fullName evidence="6">Protein arginine N-methyltransferase domain-containing protein</fullName>
    </recommendedName>
</protein>
<dbReference type="PANTHER" id="PTHR11006">
    <property type="entry name" value="PROTEIN ARGININE N-METHYLTRANSFERASE"/>
    <property type="match status" value="1"/>
</dbReference>
<accession>A0AAN9VK12</accession>
<evidence type="ECO:0000259" key="6">
    <source>
        <dbReference type="Pfam" id="PF22528"/>
    </source>
</evidence>
<dbReference type="SUPFAM" id="SSF48452">
    <property type="entry name" value="TPR-like"/>
    <property type="match status" value="1"/>
</dbReference>
<proteinExistence type="predicted"/>
<evidence type="ECO:0000256" key="2">
    <source>
        <dbReference type="ARBA" id="ARBA00022679"/>
    </source>
</evidence>
<keyword evidence="2 5" id="KW-0808">Transferase</keyword>
<reference evidence="7 8" key="1">
    <citation type="submission" date="2024-03" db="EMBL/GenBank/DDBJ databases">
        <title>The genome assembly and annotation of the cricket Gryllus longicercus Weissman &amp; Gray.</title>
        <authorList>
            <person name="Szrajer S."/>
            <person name="Gray D."/>
            <person name="Ylla G."/>
        </authorList>
    </citation>
    <scope>NUCLEOTIDE SEQUENCE [LARGE SCALE GENOMIC DNA]</scope>
    <source>
        <strain evidence="7">DAG 2021-001</strain>
        <tissue evidence="7">Whole body minus gut</tissue>
    </source>
</reference>
<feature type="repeat" description="TPR" evidence="4">
    <location>
        <begin position="83"/>
        <end position="116"/>
    </location>
</feature>
<dbReference type="InterPro" id="IPR029063">
    <property type="entry name" value="SAM-dependent_MTases_sf"/>
</dbReference>
<dbReference type="InterPro" id="IPR011990">
    <property type="entry name" value="TPR-like_helical_dom_sf"/>
</dbReference>
<dbReference type="GO" id="GO:0042054">
    <property type="term" value="F:histone methyltransferase activity"/>
    <property type="evidence" value="ECO:0007669"/>
    <property type="project" value="TreeGrafter"/>
</dbReference>
<dbReference type="InterPro" id="IPR025799">
    <property type="entry name" value="Arg_MeTrfase"/>
</dbReference>
<keyword evidence="1 5" id="KW-0489">Methyltransferase</keyword>
<name>A0AAN9VK12_9ORTH</name>
<keyword evidence="8" id="KW-1185">Reference proteome</keyword>
<dbReference type="PROSITE" id="PS51678">
    <property type="entry name" value="SAM_MT_PRMT"/>
    <property type="match status" value="1"/>
</dbReference>
<feature type="domain" description="Protein arginine N-methyltransferase" evidence="6">
    <location>
        <begin position="351"/>
        <end position="452"/>
    </location>
</feature>
<dbReference type="GO" id="GO:0016274">
    <property type="term" value="F:protein-arginine N-methyltransferase activity"/>
    <property type="evidence" value="ECO:0007669"/>
    <property type="project" value="InterPro"/>
</dbReference>
<dbReference type="PANTHER" id="PTHR11006:SF60">
    <property type="entry name" value="PROTEIN ARGININE N-METHYLTRANSFERASE 9"/>
    <property type="match status" value="1"/>
</dbReference>
<keyword evidence="3 5" id="KW-0949">S-adenosyl-L-methionine</keyword>
<evidence type="ECO:0000313" key="8">
    <source>
        <dbReference type="Proteomes" id="UP001378592"/>
    </source>
</evidence>
<organism evidence="7 8">
    <name type="scientific">Gryllus longicercus</name>
    <dbReference type="NCBI Taxonomy" id="2509291"/>
    <lineage>
        <taxon>Eukaryota</taxon>
        <taxon>Metazoa</taxon>
        <taxon>Ecdysozoa</taxon>
        <taxon>Arthropoda</taxon>
        <taxon>Hexapoda</taxon>
        <taxon>Insecta</taxon>
        <taxon>Pterygota</taxon>
        <taxon>Neoptera</taxon>
        <taxon>Polyneoptera</taxon>
        <taxon>Orthoptera</taxon>
        <taxon>Ensifera</taxon>
        <taxon>Gryllidea</taxon>
        <taxon>Grylloidea</taxon>
        <taxon>Gryllidae</taxon>
        <taxon>Gryllinae</taxon>
        <taxon>Gryllus</taxon>
    </lineage>
</organism>
<dbReference type="PROSITE" id="PS50005">
    <property type="entry name" value="TPR"/>
    <property type="match status" value="1"/>
</dbReference>
<dbReference type="InterPro" id="IPR055135">
    <property type="entry name" value="PRMT_dom"/>
</dbReference>
<dbReference type="GO" id="GO:0005634">
    <property type="term" value="C:nucleus"/>
    <property type="evidence" value="ECO:0007669"/>
    <property type="project" value="TreeGrafter"/>
</dbReference>
<evidence type="ECO:0000256" key="1">
    <source>
        <dbReference type="ARBA" id="ARBA00022603"/>
    </source>
</evidence>
<dbReference type="GO" id="GO:0032259">
    <property type="term" value="P:methylation"/>
    <property type="evidence" value="ECO:0007669"/>
    <property type="project" value="UniProtKB-KW"/>
</dbReference>
<dbReference type="EMBL" id="JAZDUA010000198">
    <property type="protein sequence ID" value="KAK7864621.1"/>
    <property type="molecule type" value="Genomic_DNA"/>
</dbReference>
<evidence type="ECO:0000313" key="7">
    <source>
        <dbReference type="EMBL" id="KAK7864621.1"/>
    </source>
</evidence>
<gene>
    <name evidence="7" type="ORF">R5R35_012400</name>
</gene>